<dbReference type="SUPFAM" id="SSF103473">
    <property type="entry name" value="MFS general substrate transporter"/>
    <property type="match status" value="1"/>
</dbReference>
<dbReference type="Gene3D" id="3.30.560.10">
    <property type="entry name" value="Glucose Oxidase, domain 3"/>
    <property type="match status" value="2"/>
</dbReference>
<sequence>MSDKAVEPEIENATDAHSKPISRFTRWYRSPLFNVIVVGMISFTQPGIWNALNNVGAGGQQEPYLVNGANSLTFGIMVFGCSIFAILANKIGLKTVLILGTLGYAPYSASLYVNNRYGTEWFVLLGGATCGLAASALWASEGAIALGYADVHNRGKFTGIWLGLRELGQLIGSSIQLSLNYKSGERGKVGYTTYIVLIALQCLGLPLALLVSPPHKVIHRDGRKVPDPTKNKAVMKEAKRWFALLKDKRFFLLIPVMIGFNWNNTYQGIYLTRYFSVRARTLGSLSSGIAATAANIFWGWFYDTKFFSRPTLAKFTWTIFSVLMLALFGWQVANEKLYAEAVPKVTLDWDLPGFGRGFAVNVMFRFMNESHYMFVYWILGAFFDDIETLTLAVGLLRSFESVGSCLAFGIGAAKIKPMINLIIAFVMFAITIPSTFAATFLVPERPVDERTRIEQESVPEDSRKSVENAVGDALRRDNFVIVGGGASGLTVADRLTEDPSKTVLVLEYGPFDTHEPSVLVPGLLNLTSTPYWFNLTSTAQPHLNNRTFQVTIAAAVGGGTVINGMFFHRGAEADYDAWEELGARGWGWSDLLPYFKRSETFTPPNASFAREWGIEWEEHLRGTQGPLQISYPPYQFPIIKDFFRAFHSLGITTPRDSSDGRANGHGIECISDVPGVGHNFQDHPTMFFINTFEDDIDPSIDDLTSNQTFISEQLALYEHSREGAYTIVNNGGNTAAFVALPQMVASATLSKLLNYTTSRMDTTLPYSIQSLYTHQHTIQMRQLATNNTSVQETAFNKGFLPITLLLHALSRGRISLNAIRPLSAPLVDYSTLSHPLDSEIFVQMLRFNRRLLQMPSLAALQPRELVPGANGWCNPHSSILVVLLLWERELMGEL</sequence>
<dbReference type="AlphaFoldDB" id="Q0UB60"/>
<keyword evidence="3" id="KW-0812">Transmembrane</keyword>
<evidence type="ECO:0000313" key="5">
    <source>
        <dbReference type="EMBL" id="EAT81503.2"/>
    </source>
</evidence>
<dbReference type="PANTHER" id="PTHR11552:SF115">
    <property type="entry name" value="DEHYDROGENASE XPTC-RELATED"/>
    <property type="match status" value="1"/>
</dbReference>
<dbReference type="Gene3D" id="3.50.50.60">
    <property type="entry name" value="FAD/NAD(P)-binding domain"/>
    <property type="match status" value="2"/>
</dbReference>
<dbReference type="RefSeq" id="XP_001801257.1">
    <property type="nucleotide sequence ID" value="XM_001801205.1"/>
</dbReference>
<dbReference type="InterPro" id="IPR011701">
    <property type="entry name" value="MFS"/>
</dbReference>
<name>Q0UB60_PHANO</name>
<dbReference type="GO" id="GO:0016020">
    <property type="term" value="C:membrane"/>
    <property type="evidence" value="ECO:0007669"/>
    <property type="project" value="UniProtKB-SubCell"/>
</dbReference>
<evidence type="ECO:0000256" key="3">
    <source>
        <dbReference type="SAM" id="Phobius"/>
    </source>
</evidence>
<dbReference type="VEuPathDB" id="FungiDB:JI435_307440"/>
<keyword evidence="3" id="KW-1133">Transmembrane helix</keyword>
<dbReference type="Gene3D" id="1.20.1250.20">
    <property type="entry name" value="MFS general substrate transporter like domains"/>
    <property type="match status" value="1"/>
</dbReference>
<dbReference type="GO" id="GO:0016614">
    <property type="term" value="F:oxidoreductase activity, acting on CH-OH group of donors"/>
    <property type="evidence" value="ECO:0007669"/>
    <property type="project" value="InterPro"/>
</dbReference>
<dbReference type="KEGG" id="pno:SNOG_11004"/>
<dbReference type="GO" id="GO:0022857">
    <property type="term" value="F:transmembrane transporter activity"/>
    <property type="evidence" value="ECO:0007669"/>
    <property type="project" value="InterPro"/>
</dbReference>
<dbReference type="Pfam" id="PF07690">
    <property type="entry name" value="MFS_1"/>
    <property type="match status" value="1"/>
</dbReference>
<dbReference type="InParanoid" id="Q0UB60"/>
<gene>
    <name evidence="5" type="ORF">SNOG_11004</name>
</gene>
<reference evidence="6" key="1">
    <citation type="journal article" date="2007" name="Plant Cell">
        <title>Dothideomycete-plant interactions illuminated by genome sequencing and EST analysis of the wheat pathogen Stagonospora nodorum.</title>
        <authorList>
            <person name="Hane J.K."/>
            <person name="Lowe R.G."/>
            <person name="Solomon P.S."/>
            <person name="Tan K.C."/>
            <person name="Schoch C.L."/>
            <person name="Spatafora J.W."/>
            <person name="Crous P.W."/>
            <person name="Kodira C."/>
            <person name="Birren B.W."/>
            <person name="Galagan J.E."/>
            <person name="Torriani S.F."/>
            <person name="McDonald B.A."/>
            <person name="Oliver R.P."/>
        </authorList>
    </citation>
    <scope>NUCLEOTIDE SEQUENCE [LARGE SCALE GENOMIC DNA]</scope>
    <source>
        <strain evidence="6">SN15 / ATCC MYA-4574 / FGSC 10173</strain>
    </source>
</reference>
<feature type="transmembrane region" description="Helical" evidence="3">
    <location>
        <begin position="121"/>
        <end position="148"/>
    </location>
</feature>
<dbReference type="InterPro" id="IPR036188">
    <property type="entry name" value="FAD/NAD-bd_sf"/>
</dbReference>
<dbReference type="eggNOG" id="KOG3098">
    <property type="taxonomic scope" value="Eukaryota"/>
</dbReference>
<dbReference type="InterPro" id="IPR036259">
    <property type="entry name" value="MFS_trans_sf"/>
</dbReference>
<comment type="subcellular location">
    <subcellularLocation>
        <location evidence="1">Membrane</location>
        <topology evidence="1">Multi-pass membrane protein</topology>
    </subcellularLocation>
</comment>
<accession>Q0UB60</accession>
<feature type="transmembrane region" description="Helical" evidence="3">
    <location>
        <begin position="417"/>
        <end position="442"/>
    </location>
</feature>
<evidence type="ECO:0000313" key="6">
    <source>
        <dbReference type="Proteomes" id="UP000001055"/>
    </source>
</evidence>
<dbReference type="HOGENOM" id="CLU_323399_0_0_1"/>
<dbReference type="GO" id="GO:0050660">
    <property type="term" value="F:flavin adenine dinucleotide binding"/>
    <property type="evidence" value="ECO:0007669"/>
    <property type="project" value="InterPro"/>
</dbReference>
<dbReference type="SUPFAM" id="SSF51905">
    <property type="entry name" value="FAD/NAD(P)-binding domain"/>
    <property type="match status" value="1"/>
</dbReference>
<dbReference type="SUPFAM" id="SSF54373">
    <property type="entry name" value="FAD-linked reductases, C-terminal domain"/>
    <property type="match status" value="1"/>
</dbReference>
<dbReference type="Pfam" id="PF00732">
    <property type="entry name" value="GMC_oxred_N"/>
    <property type="match status" value="1"/>
</dbReference>
<protein>
    <recommendedName>
        <fullName evidence="4">Glucose-methanol-choline oxidoreductase N-terminal domain-containing protein</fullName>
    </recommendedName>
</protein>
<dbReference type="InterPro" id="IPR012132">
    <property type="entry name" value="GMC_OxRdtase"/>
</dbReference>
<dbReference type="EMBL" id="CH445342">
    <property type="protein sequence ID" value="EAT81503.2"/>
    <property type="molecule type" value="Genomic_DNA"/>
</dbReference>
<dbReference type="VEuPathDB" id="FungiDB:JI435_110040"/>
<feature type="transmembrane region" description="Helical" evidence="3">
    <location>
        <begin position="374"/>
        <end position="396"/>
    </location>
</feature>
<feature type="transmembrane region" description="Helical" evidence="3">
    <location>
        <begin position="282"/>
        <end position="303"/>
    </location>
</feature>
<proteinExistence type="inferred from homology"/>
<feature type="transmembrane region" description="Helical" evidence="3">
    <location>
        <begin position="250"/>
        <end position="270"/>
    </location>
</feature>
<feature type="transmembrane region" description="Helical" evidence="3">
    <location>
        <begin position="191"/>
        <end position="211"/>
    </location>
</feature>
<organism evidence="5 6">
    <name type="scientific">Phaeosphaeria nodorum (strain SN15 / ATCC MYA-4574 / FGSC 10173)</name>
    <name type="common">Glume blotch fungus</name>
    <name type="synonym">Parastagonospora nodorum</name>
    <dbReference type="NCBI Taxonomy" id="321614"/>
    <lineage>
        <taxon>Eukaryota</taxon>
        <taxon>Fungi</taxon>
        <taxon>Dikarya</taxon>
        <taxon>Ascomycota</taxon>
        <taxon>Pezizomycotina</taxon>
        <taxon>Dothideomycetes</taxon>
        <taxon>Pleosporomycetidae</taxon>
        <taxon>Pleosporales</taxon>
        <taxon>Pleosporineae</taxon>
        <taxon>Phaeosphaeriaceae</taxon>
        <taxon>Parastagonospora</taxon>
    </lineage>
</organism>
<feature type="transmembrane region" description="Helical" evidence="3">
    <location>
        <begin position="315"/>
        <end position="333"/>
    </location>
</feature>
<dbReference type="Proteomes" id="UP000001055">
    <property type="component" value="Unassembled WGS sequence"/>
</dbReference>
<dbReference type="GeneID" id="5978165"/>
<dbReference type="eggNOG" id="KOG1238">
    <property type="taxonomic scope" value="Eukaryota"/>
</dbReference>
<feature type="domain" description="Glucose-methanol-choline oxidoreductase N-terminal" evidence="4">
    <location>
        <begin position="479"/>
        <end position="665"/>
    </location>
</feature>
<feature type="transmembrane region" description="Helical" evidence="3">
    <location>
        <begin position="32"/>
        <end position="52"/>
    </location>
</feature>
<keyword evidence="3" id="KW-0472">Membrane</keyword>
<dbReference type="PANTHER" id="PTHR11552">
    <property type="entry name" value="GLUCOSE-METHANOL-CHOLINE GMC OXIDOREDUCTASE"/>
    <property type="match status" value="1"/>
</dbReference>
<feature type="transmembrane region" description="Helical" evidence="3">
    <location>
        <begin position="64"/>
        <end position="88"/>
    </location>
</feature>
<evidence type="ECO:0000259" key="4">
    <source>
        <dbReference type="Pfam" id="PF00732"/>
    </source>
</evidence>
<dbReference type="InterPro" id="IPR000172">
    <property type="entry name" value="GMC_OxRdtase_N"/>
</dbReference>
<evidence type="ECO:0000256" key="1">
    <source>
        <dbReference type="ARBA" id="ARBA00004141"/>
    </source>
</evidence>
<comment type="similarity">
    <text evidence="2">Belongs to the GMC oxidoreductase family.</text>
</comment>
<evidence type="ECO:0000256" key="2">
    <source>
        <dbReference type="ARBA" id="ARBA00010790"/>
    </source>
</evidence>